<reference evidence="4 5" key="1">
    <citation type="submission" date="2020-08" db="EMBL/GenBank/DDBJ databases">
        <title>Genomic Encyclopedia of Type Strains, Phase IV (KMG-IV): sequencing the most valuable type-strain genomes for metagenomic binning, comparative biology and taxonomic classification.</title>
        <authorList>
            <person name="Goeker M."/>
        </authorList>
    </citation>
    <scope>NUCLEOTIDE SEQUENCE [LARGE SCALE GENOMIC DNA]</scope>
    <source>
        <strain evidence="4 5">DSM 103737</strain>
    </source>
</reference>
<dbReference type="InterPro" id="IPR047618">
    <property type="entry name" value="QOR-like"/>
</dbReference>
<evidence type="ECO:0000256" key="2">
    <source>
        <dbReference type="ARBA" id="ARBA00023002"/>
    </source>
</evidence>
<dbReference type="Proteomes" id="UP000577362">
    <property type="component" value="Unassembled WGS sequence"/>
</dbReference>
<dbReference type="Pfam" id="PF08240">
    <property type="entry name" value="ADH_N"/>
    <property type="match status" value="1"/>
</dbReference>
<dbReference type="SUPFAM" id="SSF51735">
    <property type="entry name" value="NAD(P)-binding Rossmann-fold domains"/>
    <property type="match status" value="1"/>
</dbReference>
<keyword evidence="1" id="KW-0521">NADP</keyword>
<dbReference type="PANTHER" id="PTHR48106:SF13">
    <property type="entry name" value="QUINONE OXIDOREDUCTASE-RELATED"/>
    <property type="match status" value="1"/>
</dbReference>
<comment type="caution">
    <text evidence="4">The sequence shown here is derived from an EMBL/GenBank/DDBJ whole genome shotgun (WGS) entry which is preliminary data.</text>
</comment>
<dbReference type="InterPro" id="IPR013154">
    <property type="entry name" value="ADH-like_N"/>
</dbReference>
<dbReference type="EMBL" id="JACIEN010000003">
    <property type="protein sequence ID" value="MBB4017923.1"/>
    <property type="molecule type" value="Genomic_DNA"/>
</dbReference>
<dbReference type="InterPro" id="IPR013149">
    <property type="entry name" value="ADH-like_C"/>
</dbReference>
<name>A0A840BZC8_9HYPH</name>
<dbReference type="RefSeq" id="WP_183317048.1">
    <property type="nucleotide sequence ID" value="NZ_JACIEN010000003.1"/>
</dbReference>
<dbReference type="GO" id="GO:0070402">
    <property type="term" value="F:NADPH binding"/>
    <property type="evidence" value="ECO:0007669"/>
    <property type="project" value="TreeGrafter"/>
</dbReference>
<evidence type="ECO:0000256" key="1">
    <source>
        <dbReference type="ARBA" id="ARBA00022857"/>
    </source>
</evidence>
<evidence type="ECO:0000313" key="5">
    <source>
        <dbReference type="Proteomes" id="UP000577362"/>
    </source>
</evidence>
<organism evidence="4 5">
    <name type="scientific">Chelatococcus caeni</name>
    <dbReference type="NCBI Taxonomy" id="1348468"/>
    <lineage>
        <taxon>Bacteria</taxon>
        <taxon>Pseudomonadati</taxon>
        <taxon>Pseudomonadota</taxon>
        <taxon>Alphaproteobacteria</taxon>
        <taxon>Hyphomicrobiales</taxon>
        <taxon>Chelatococcaceae</taxon>
        <taxon>Chelatococcus</taxon>
    </lineage>
</organism>
<dbReference type="SMART" id="SM00829">
    <property type="entry name" value="PKS_ER"/>
    <property type="match status" value="1"/>
</dbReference>
<dbReference type="InterPro" id="IPR002364">
    <property type="entry name" value="Quin_OxRdtase/zeta-crystal_CS"/>
</dbReference>
<keyword evidence="2 4" id="KW-0560">Oxidoreductase</keyword>
<dbReference type="AlphaFoldDB" id="A0A840BZC8"/>
<dbReference type="Gene3D" id="3.90.180.10">
    <property type="entry name" value="Medium-chain alcohol dehydrogenases, catalytic domain"/>
    <property type="match status" value="1"/>
</dbReference>
<dbReference type="InterPro" id="IPR011032">
    <property type="entry name" value="GroES-like_sf"/>
</dbReference>
<feature type="domain" description="Enoyl reductase (ER)" evidence="3">
    <location>
        <begin position="10"/>
        <end position="322"/>
    </location>
</feature>
<dbReference type="FunFam" id="3.40.50.720:FF:000053">
    <property type="entry name" value="Quinone oxidoreductase 1"/>
    <property type="match status" value="1"/>
</dbReference>
<dbReference type="GO" id="GO:0005829">
    <property type="term" value="C:cytosol"/>
    <property type="evidence" value="ECO:0007669"/>
    <property type="project" value="TreeGrafter"/>
</dbReference>
<keyword evidence="5" id="KW-1185">Reference proteome</keyword>
<dbReference type="CDD" id="cd05286">
    <property type="entry name" value="QOR2"/>
    <property type="match status" value="1"/>
</dbReference>
<accession>A0A840BZC8</accession>
<dbReference type="PROSITE" id="PS01162">
    <property type="entry name" value="QOR_ZETA_CRYSTAL"/>
    <property type="match status" value="1"/>
</dbReference>
<protein>
    <submittedName>
        <fullName evidence="4">NADPH2:quinone reductase</fullName>
        <ecNumber evidence="4">1.6.5.5</ecNumber>
    </submittedName>
</protein>
<proteinExistence type="predicted"/>
<gene>
    <name evidence="4" type="ORF">GGR16_002957</name>
</gene>
<dbReference type="GO" id="GO:0003960">
    <property type="term" value="F:quinone reductase (NADPH) activity"/>
    <property type="evidence" value="ECO:0007669"/>
    <property type="project" value="UniProtKB-EC"/>
</dbReference>
<dbReference type="PANTHER" id="PTHR48106">
    <property type="entry name" value="QUINONE OXIDOREDUCTASE PIG3-RELATED"/>
    <property type="match status" value="1"/>
</dbReference>
<evidence type="ECO:0000313" key="4">
    <source>
        <dbReference type="EMBL" id="MBB4017923.1"/>
    </source>
</evidence>
<dbReference type="Gene3D" id="3.40.50.720">
    <property type="entry name" value="NAD(P)-binding Rossmann-like Domain"/>
    <property type="match status" value="1"/>
</dbReference>
<dbReference type="GO" id="GO:0035925">
    <property type="term" value="F:mRNA 3'-UTR AU-rich region binding"/>
    <property type="evidence" value="ECO:0007669"/>
    <property type="project" value="TreeGrafter"/>
</dbReference>
<evidence type="ECO:0000259" key="3">
    <source>
        <dbReference type="SMART" id="SM00829"/>
    </source>
</evidence>
<dbReference type="Pfam" id="PF00107">
    <property type="entry name" value="ADH_zinc_N"/>
    <property type="match status" value="1"/>
</dbReference>
<sequence>MQAIRVHRHGGPEVLTREEVDIGLPGPGEVRVRNRAVGLNFTDVYYRSGAYPPPALPFTPGNEGAGEVVAVGEGVGEFTPGDRVAYYVDTPRAYAEESIVPARLLVHLPEAIGYETGAAMMLKGLTAQYLLRRTVRVAPGDTVLVHAAAGGVGLILGQWAKHLGATVIGTAGSPEKAELARANGCDHVIDYRREDFAARVREITDGRGCDVVYDGIGQATFPLSLDCLRRFGTFVSFGAVSGPIEPFDIMLLARKGSLFTTWPLLPDHLATREDVLAMSRELFEVVASGVVTIPVHARLPLSEAAEAHRRLESRQTTGATVLLP</sequence>
<dbReference type="InterPro" id="IPR020843">
    <property type="entry name" value="ER"/>
</dbReference>
<dbReference type="SUPFAM" id="SSF50129">
    <property type="entry name" value="GroES-like"/>
    <property type="match status" value="1"/>
</dbReference>
<dbReference type="GO" id="GO:0008270">
    <property type="term" value="F:zinc ion binding"/>
    <property type="evidence" value="ECO:0007669"/>
    <property type="project" value="InterPro"/>
</dbReference>
<dbReference type="EC" id="1.6.5.5" evidence="4"/>
<dbReference type="InterPro" id="IPR036291">
    <property type="entry name" value="NAD(P)-bd_dom_sf"/>
</dbReference>